<dbReference type="Pfam" id="PF02042">
    <property type="entry name" value="RWP-RK"/>
    <property type="match status" value="1"/>
</dbReference>
<dbReference type="InterPro" id="IPR045012">
    <property type="entry name" value="NLP"/>
</dbReference>
<feature type="region of interest" description="Disordered" evidence="5">
    <location>
        <begin position="559"/>
        <end position="629"/>
    </location>
</feature>
<keyword evidence="8" id="KW-1185">Reference proteome</keyword>
<organism evidence="7 8">
    <name type="scientific">Salix koriyanagi</name>
    <dbReference type="NCBI Taxonomy" id="2511006"/>
    <lineage>
        <taxon>Eukaryota</taxon>
        <taxon>Viridiplantae</taxon>
        <taxon>Streptophyta</taxon>
        <taxon>Embryophyta</taxon>
        <taxon>Tracheophyta</taxon>
        <taxon>Spermatophyta</taxon>
        <taxon>Magnoliopsida</taxon>
        <taxon>eudicotyledons</taxon>
        <taxon>Gunneridae</taxon>
        <taxon>Pentapetalae</taxon>
        <taxon>rosids</taxon>
        <taxon>fabids</taxon>
        <taxon>Malpighiales</taxon>
        <taxon>Salicaceae</taxon>
        <taxon>Saliceae</taxon>
        <taxon>Salix</taxon>
    </lineage>
</organism>
<accession>A0A9Q0P3E7</accession>
<feature type="compositionally biased region" description="Low complexity" evidence="5">
    <location>
        <begin position="605"/>
        <end position="627"/>
    </location>
</feature>
<dbReference type="PROSITE" id="PS51519">
    <property type="entry name" value="RWP_RK"/>
    <property type="match status" value="1"/>
</dbReference>
<evidence type="ECO:0000256" key="3">
    <source>
        <dbReference type="ARBA" id="ARBA00023163"/>
    </source>
</evidence>
<reference evidence="7" key="1">
    <citation type="submission" date="2022-11" db="EMBL/GenBank/DDBJ databases">
        <authorList>
            <person name="Hyden B.L."/>
            <person name="Feng K."/>
            <person name="Yates T."/>
            <person name="Jawdy S."/>
            <person name="Smart L.B."/>
            <person name="Muchero W."/>
        </authorList>
    </citation>
    <scope>NUCLEOTIDE SEQUENCE</scope>
    <source>
        <tissue evidence="7">Shoot tip</tissue>
    </source>
</reference>
<dbReference type="InterPro" id="IPR003035">
    <property type="entry name" value="RWP-RK_dom"/>
</dbReference>
<evidence type="ECO:0000256" key="4">
    <source>
        <dbReference type="ARBA" id="ARBA00023242"/>
    </source>
</evidence>
<name>A0A9Q0P3E7_9ROSI</name>
<evidence type="ECO:0000259" key="6">
    <source>
        <dbReference type="PROSITE" id="PS51519"/>
    </source>
</evidence>
<keyword evidence="3" id="KW-0804">Transcription</keyword>
<keyword evidence="2" id="KW-0238">DNA-binding</keyword>
<evidence type="ECO:0000256" key="1">
    <source>
        <dbReference type="ARBA" id="ARBA00023015"/>
    </source>
</evidence>
<reference evidence="7" key="2">
    <citation type="journal article" date="2023" name="Int. J. Mol. Sci.">
        <title>De Novo Assembly and Annotation of 11 Diverse Shrub Willow (Salix) Genomes Reveals Novel Gene Organization in Sex-Linked Regions.</title>
        <authorList>
            <person name="Hyden B."/>
            <person name="Feng K."/>
            <person name="Yates T.B."/>
            <person name="Jawdy S."/>
            <person name="Cereghino C."/>
            <person name="Smart L.B."/>
            <person name="Muchero W."/>
        </authorList>
    </citation>
    <scope>NUCLEOTIDE SEQUENCE</scope>
    <source>
        <tissue evidence="7">Shoot tip</tissue>
    </source>
</reference>
<keyword evidence="1" id="KW-0805">Transcription regulation</keyword>
<feature type="domain" description="RWP-RK" evidence="6">
    <location>
        <begin position="503"/>
        <end position="585"/>
    </location>
</feature>
<dbReference type="GO" id="GO:0003677">
    <property type="term" value="F:DNA binding"/>
    <property type="evidence" value="ECO:0007669"/>
    <property type="project" value="UniProtKB-KW"/>
</dbReference>
<dbReference type="AlphaFoldDB" id="A0A9Q0P3E7"/>
<evidence type="ECO:0000256" key="5">
    <source>
        <dbReference type="SAM" id="MobiDB-lite"/>
    </source>
</evidence>
<evidence type="ECO:0000313" key="8">
    <source>
        <dbReference type="Proteomes" id="UP001151752"/>
    </source>
</evidence>
<dbReference type="Proteomes" id="UP001151752">
    <property type="component" value="Chromosome 5"/>
</dbReference>
<sequence length="702" mass="77367">MEDGVLSPGMVLGAAVNSAMDFDYMDELLLDGCWLETADGSEILNPNLSNSAAFFDTSSMWPSPEIKNESPVGEIAVSAAGWEYNSTEGSELGRRWWIGPAPNPSPGTTVKRRLIMAVECIKDLTKNKDALIQIWVPVNRGGRRVLTTHDQPFALDPSCERLASYRDISVKYQFSAEEDSKDSVGMPGRVFLGKVPEWTPDVRFFRNDEYARVNHAQLYDVRGTLALPVFEQGSKTCLGVVEVVTTSQKINYLPELESVCKALEAVDLRCTEVPSIQNLKACDVSYQAALPDIQKVLRAACETHRLPLAQTWVSCIQQGKGGCWHSNENYYHCVSTVDDACCVGDPAFQGFLEACSGHHLLKGQGFVGEAFMTNQPCFSGDVTLYGKTEYPLSHLARIFGLCAAVAIRLRSMYTGTTDFVLEFFLPCGLQGSSRAEDDARFTVQHYTACLPDFTDLVEKRRQQLKSLIQKEMLEIIHPGLPASQRSNKVEVTPLYLKKTKKRTKPREKRRAKSEKTITLQVLRQYFAGSLKDAAKSIGVCPTTLKRICRQHGISRWPSRKIKEELTSPNSSRNSPLSTLNPSSPSGMQIEGGTFRSQVAAPKSPSPSCSLSSSSSHSYSSTTQQHPSAITAAASEHPRLGENLGSGVLKVRSNAELHASILEEQKLMPRSQSHTTLSELGNRDNQTIKLLLEVSPHPSGRSL</sequence>
<dbReference type="Pfam" id="PF22922">
    <property type="entry name" value="GAF_NLP"/>
    <property type="match status" value="1"/>
</dbReference>
<dbReference type="PANTHER" id="PTHR32002">
    <property type="entry name" value="PROTEIN NLP8"/>
    <property type="match status" value="1"/>
</dbReference>
<proteinExistence type="predicted"/>
<evidence type="ECO:0000313" key="7">
    <source>
        <dbReference type="EMBL" id="KAJ6680907.1"/>
    </source>
</evidence>
<dbReference type="EMBL" id="JAPFFM010000020">
    <property type="protein sequence ID" value="KAJ6680907.1"/>
    <property type="molecule type" value="Genomic_DNA"/>
</dbReference>
<dbReference type="GO" id="GO:0003700">
    <property type="term" value="F:DNA-binding transcription factor activity"/>
    <property type="evidence" value="ECO:0007669"/>
    <property type="project" value="InterPro"/>
</dbReference>
<gene>
    <name evidence="7" type="ORF">OIU74_019398</name>
</gene>
<protein>
    <submittedName>
        <fullName evidence="7">PROTEIN NLP4</fullName>
    </submittedName>
</protein>
<evidence type="ECO:0000256" key="2">
    <source>
        <dbReference type="ARBA" id="ARBA00023125"/>
    </source>
</evidence>
<dbReference type="InterPro" id="IPR055081">
    <property type="entry name" value="NLP1-9_GAF"/>
</dbReference>
<feature type="compositionally biased region" description="Low complexity" evidence="5">
    <location>
        <begin position="566"/>
        <end position="585"/>
    </location>
</feature>
<dbReference type="PANTHER" id="PTHR32002:SF44">
    <property type="entry name" value="PROTEIN NLP4"/>
    <property type="match status" value="1"/>
</dbReference>
<keyword evidence="4" id="KW-0539">Nucleus</keyword>
<comment type="caution">
    <text evidence="7">The sequence shown here is derived from an EMBL/GenBank/DDBJ whole genome shotgun (WGS) entry which is preliminary data.</text>
</comment>